<keyword evidence="3" id="KW-0805">Transcription regulation</keyword>
<feature type="DNA-binding region" description="OmpR/PhoB-type" evidence="6">
    <location>
        <begin position="1"/>
        <end position="97"/>
    </location>
</feature>
<dbReference type="GO" id="GO:0043531">
    <property type="term" value="F:ADP binding"/>
    <property type="evidence" value="ECO:0007669"/>
    <property type="project" value="InterPro"/>
</dbReference>
<evidence type="ECO:0000256" key="4">
    <source>
        <dbReference type="ARBA" id="ARBA00023125"/>
    </source>
</evidence>
<keyword evidence="10" id="KW-1185">Reference proteome</keyword>
<dbReference type="SMART" id="SM00382">
    <property type="entry name" value="AAA"/>
    <property type="match status" value="1"/>
</dbReference>
<sequence>MSQPSIKFRILGPVEYHDGDNWVPIKAAKQRALMALLLLNANHLVPAQQLHSELWSDGPSSHVGRLLAGCVWRLRAAIGDPAGQTLLTRPAGYQLAVSPGSLDLHEYESLVASGRTQRASGNLVEAMESFSAALELWRGSPLADVALTSSIMAESARLEESRLAVMEANFGVRIALGQHEDVLPELKLLVAQHPLRERLHEHLMMALYGTGQQAEALGAYRDLHHLLADELGIDPSRPLRELQQRILEEDPRLNDRGAPHGATASGPRERAVASEAAPCPLPHQPSLFVGRTSELTTVAEYLAEGRPAVAIHGLAGSGKSALAIAAAHAAAGDFPGGQVYVDMRGTTGDFALRPDQAMRLVLRSLGTERGGGGAAAPHTWAGPAGGRALIVLDNVRDSDQIQGFRSAPPGCSLLITSRSPIGGVDGLMHLRPGRLTVSASIDLLRRSVGVARIDAEPAPASELARSCDYLPFALRLAADRLATRPDWSVADFARYVAEPHQRLDFLAGGNVSLRDSLLASLPLLSDESGGTAVTAVTALRRLGFLDLTMVTVEALAVLLSTTEGEAHKIAERLVDAGLIESLAIDRYRVPQSVRALAREITGSDHEATEAVQRVVDHYAVAAREQPRPTLGAWYRRERETLNALVTSDRTGILIESLDRMRCVLGASGSTVRRERTGSAPGLRPPGGPRPPRP</sequence>
<proteinExistence type="inferred from homology"/>
<comment type="similarity">
    <text evidence="1">Belongs to the AfsR/DnrI/RedD regulatory family.</text>
</comment>
<dbReference type="EMBL" id="LAKD02000004">
    <property type="protein sequence ID" value="OPF83762.1"/>
    <property type="molecule type" value="Genomic_DNA"/>
</dbReference>
<dbReference type="PANTHER" id="PTHR35807">
    <property type="entry name" value="TRANSCRIPTIONAL REGULATOR REDD-RELATED"/>
    <property type="match status" value="1"/>
</dbReference>
<dbReference type="Gene3D" id="3.40.50.300">
    <property type="entry name" value="P-loop containing nucleotide triphosphate hydrolases"/>
    <property type="match status" value="1"/>
</dbReference>
<dbReference type="Gene3D" id="1.10.10.10">
    <property type="entry name" value="Winged helix-like DNA-binding domain superfamily/Winged helix DNA-binding domain"/>
    <property type="match status" value="1"/>
</dbReference>
<dbReference type="InterPro" id="IPR005158">
    <property type="entry name" value="BTAD"/>
</dbReference>
<dbReference type="InterPro" id="IPR001867">
    <property type="entry name" value="OmpR/PhoB-type_DNA-bd"/>
</dbReference>
<gene>
    <name evidence="9" type="ORF">VT50_0202900</name>
</gene>
<feature type="domain" description="OmpR/PhoB-type" evidence="8">
    <location>
        <begin position="1"/>
        <end position="97"/>
    </location>
</feature>
<dbReference type="SMART" id="SM00862">
    <property type="entry name" value="Trans_reg_C"/>
    <property type="match status" value="1"/>
</dbReference>
<protein>
    <recommendedName>
        <fullName evidence="8">OmpR/PhoB-type domain-containing protein</fullName>
    </recommendedName>
</protein>
<feature type="region of interest" description="Disordered" evidence="7">
    <location>
        <begin position="668"/>
        <end position="693"/>
    </location>
</feature>
<evidence type="ECO:0000313" key="9">
    <source>
        <dbReference type="EMBL" id="OPF83762.1"/>
    </source>
</evidence>
<dbReference type="GO" id="GO:0006355">
    <property type="term" value="P:regulation of DNA-templated transcription"/>
    <property type="evidence" value="ECO:0007669"/>
    <property type="project" value="InterPro"/>
</dbReference>
<dbReference type="SUPFAM" id="SSF46894">
    <property type="entry name" value="C-terminal effector domain of the bipartite response regulators"/>
    <property type="match status" value="1"/>
</dbReference>
<name>A0A1V4DBL8_9ACTN</name>
<dbReference type="SUPFAM" id="SSF52540">
    <property type="entry name" value="P-loop containing nucleoside triphosphate hydrolases"/>
    <property type="match status" value="1"/>
</dbReference>
<evidence type="ECO:0000256" key="6">
    <source>
        <dbReference type="PROSITE-ProRule" id="PRU01091"/>
    </source>
</evidence>
<accession>A0A1V4DBL8</accession>
<dbReference type="Gene3D" id="1.25.40.10">
    <property type="entry name" value="Tetratricopeptide repeat domain"/>
    <property type="match status" value="1"/>
</dbReference>
<dbReference type="Pfam" id="PF03704">
    <property type="entry name" value="BTAD"/>
    <property type="match status" value="1"/>
</dbReference>
<dbReference type="AlphaFoldDB" id="A0A1V4DBL8"/>
<evidence type="ECO:0000256" key="1">
    <source>
        <dbReference type="ARBA" id="ARBA00005820"/>
    </source>
</evidence>
<dbReference type="SMART" id="SM01043">
    <property type="entry name" value="BTAD"/>
    <property type="match status" value="1"/>
</dbReference>
<dbReference type="SUPFAM" id="SSF48452">
    <property type="entry name" value="TPR-like"/>
    <property type="match status" value="1"/>
</dbReference>
<dbReference type="InterPro" id="IPR036388">
    <property type="entry name" value="WH-like_DNA-bd_sf"/>
</dbReference>
<feature type="compositionally biased region" description="Basic and acidic residues" evidence="7">
    <location>
        <begin position="248"/>
        <end position="258"/>
    </location>
</feature>
<dbReference type="Proteomes" id="UP000033615">
    <property type="component" value="Unassembled WGS sequence"/>
</dbReference>
<dbReference type="GO" id="GO:0000160">
    <property type="term" value="P:phosphorelay signal transduction system"/>
    <property type="evidence" value="ECO:0007669"/>
    <property type="project" value="UniProtKB-KW"/>
</dbReference>
<keyword evidence="2" id="KW-0902">Two-component regulatory system</keyword>
<evidence type="ECO:0000256" key="3">
    <source>
        <dbReference type="ARBA" id="ARBA00023015"/>
    </source>
</evidence>
<dbReference type="OrthoDB" id="581105at2"/>
<dbReference type="InterPro" id="IPR011990">
    <property type="entry name" value="TPR-like_helical_dom_sf"/>
</dbReference>
<dbReference type="PANTHER" id="PTHR35807:SF1">
    <property type="entry name" value="TRANSCRIPTIONAL REGULATOR REDD"/>
    <property type="match status" value="1"/>
</dbReference>
<keyword evidence="4 6" id="KW-0238">DNA-binding</keyword>
<dbReference type="CDD" id="cd15831">
    <property type="entry name" value="BTAD"/>
    <property type="match status" value="1"/>
</dbReference>
<dbReference type="InterPro" id="IPR027417">
    <property type="entry name" value="P-loop_NTPase"/>
</dbReference>
<evidence type="ECO:0000256" key="7">
    <source>
        <dbReference type="SAM" id="MobiDB-lite"/>
    </source>
</evidence>
<keyword evidence="5" id="KW-0804">Transcription</keyword>
<evidence type="ECO:0000313" key="10">
    <source>
        <dbReference type="Proteomes" id="UP000033615"/>
    </source>
</evidence>
<dbReference type="PROSITE" id="PS51755">
    <property type="entry name" value="OMPR_PHOB"/>
    <property type="match status" value="1"/>
</dbReference>
<dbReference type="InterPro" id="IPR016032">
    <property type="entry name" value="Sig_transdc_resp-reg_C-effctor"/>
</dbReference>
<feature type="compositionally biased region" description="Pro residues" evidence="7">
    <location>
        <begin position="682"/>
        <end position="693"/>
    </location>
</feature>
<feature type="region of interest" description="Disordered" evidence="7">
    <location>
        <begin position="248"/>
        <end position="274"/>
    </location>
</feature>
<comment type="caution">
    <text evidence="9">The sequence shown here is derived from an EMBL/GenBank/DDBJ whole genome shotgun (WGS) entry which is preliminary data.</text>
</comment>
<evidence type="ECO:0000256" key="5">
    <source>
        <dbReference type="ARBA" id="ARBA00023163"/>
    </source>
</evidence>
<evidence type="ECO:0000259" key="8">
    <source>
        <dbReference type="PROSITE" id="PS51755"/>
    </source>
</evidence>
<dbReference type="InterPro" id="IPR051677">
    <property type="entry name" value="AfsR-DnrI-RedD_regulator"/>
</dbReference>
<dbReference type="RefSeq" id="WP_053048796.1">
    <property type="nucleotide sequence ID" value="NZ_LAKD02000004.1"/>
</dbReference>
<evidence type="ECO:0000256" key="2">
    <source>
        <dbReference type="ARBA" id="ARBA00023012"/>
    </source>
</evidence>
<dbReference type="InterPro" id="IPR003593">
    <property type="entry name" value="AAA+_ATPase"/>
</dbReference>
<reference evidence="9" key="1">
    <citation type="submission" date="2016-12" db="EMBL/GenBank/DDBJ databases">
        <title>Genome sequence of Streptomyces antioxidans MUSC 164.</title>
        <authorList>
            <person name="Lee L.-H."/>
            <person name="Ser H.-L."/>
        </authorList>
    </citation>
    <scope>NUCLEOTIDE SEQUENCE [LARGE SCALE GENOMIC DNA]</scope>
    <source>
        <strain evidence="9">MUSC 164</strain>
    </source>
</reference>
<dbReference type="GO" id="GO:0003677">
    <property type="term" value="F:DNA binding"/>
    <property type="evidence" value="ECO:0007669"/>
    <property type="project" value="UniProtKB-UniRule"/>
</dbReference>
<organism evidence="9 10">
    <name type="scientific">Streptomyces antioxidans</name>
    <dbReference type="NCBI Taxonomy" id="1507734"/>
    <lineage>
        <taxon>Bacteria</taxon>
        <taxon>Bacillati</taxon>
        <taxon>Actinomycetota</taxon>
        <taxon>Actinomycetes</taxon>
        <taxon>Kitasatosporales</taxon>
        <taxon>Streptomycetaceae</taxon>
        <taxon>Streptomyces</taxon>
    </lineage>
</organism>